<evidence type="ECO:0000313" key="7">
    <source>
        <dbReference type="Ensembl" id="ENSECRP00000031479.1"/>
    </source>
</evidence>
<keyword evidence="8" id="KW-1185">Reference proteome</keyword>
<reference evidence="7" key="2">
    <citation type="submission" date="2025-08" db="UniProtKB">
        <authorList>
            <consortium name="Ensembl"/>
        </authorList>
    </citation>
    <scope>IDENTIFICATION</scope>
</reference>
<feature type="compositionally biased region" description="Basic and acidic residues" evidence="1">
    <location>
        <begin position="633"/>
        <end position="643"/>
    </location>
</feature>
<dbReference type="Ensembl" id="ENSECRT00000032146.1">
    <property type="protein sequence ID" value="ENSECRP00000031479.1"/>
    <property type="gene ID" value="ENSECRG00000021326.1"/>
</dbReference>
<proteinExistence type="predicted"/>
<feature type="region of interest" description="Disordered" evidence="1">
    <location>
        <begin position="344"/>
        <end position="363"/>
    </location>
</feature>
<feature type="domain" description="Cep192-like" evidence="4">
    <location>
        <begin position="1335"/>
        <end position="1433"/>
    </location>
</feature>
<feature type="domain" description="Cep192-like" evidence="2">
    <location>
        <begin position="1057"/>
        <end position="1177"/>
    </location>
</feature>
<dbReference type="Pfam" id="PF22074">
    <property type="entry name" value="Cep192_D5"/>
    <property type="match status" value="1"/>
</dbReference>
<dbReference type="Pfam" id="PF22064">
    <property type="entry name" value="Cep192_D2"/>
    <property type="match status" value="1"/>
</dbReference>
<dbReference type="PANTHER" id="PTHR16029:SF11">
    <property type="entry name" value="CENTROSOMAL PROTEIN OF 192 KDA"/>
    <property type="match status" value="1"/>
</dbReference>
<dbReference type="GO" id="GO:0000242">
    <property type="term" value="C:pericentriolar material"/>
    <property type="evidence" value="ECO:0007669"/>
    <property type="project" value="TreeGrafter"/>
</dbReference>
<dbReference type="InterPro" id="IPR057662">
    <property type="entry name" value="CEP192_Aurora-A_bind"/>
</dbReference>
<evidence type="ECO:0000313" key="8">
    <source>
        <dbReference type="Proteomes" id="UP000694620"/>
    </source>
</evidence>
<dbReference type="InterPro" id="IPR054086">
    <property type="entry name" value="Cep192-like_D2"/>
</dbReference>
<dbReference type="InterPro" id="IPR054090">
    <property type="entry name" value="Cep192_Spd-2-like_dom"/>
</dbReference>
<feature type="region of interest" description="Disordered" evidence="1">
    <location>
        <begin position="681"/>
        <end position="757"/>
    </location>
</feature>
<feature type="region of interest" description="Disordered" evidence="1">
    <location>
        <begin position="633"/>
        <end position="668"/>
    </location>
</feature>
<dbReference type="InterPro" id="IPR054085">
    <property type="entry name" value="Cep192-like_D1"/>
</dbReference>
<dbReference type="InterPro" id="IPR039103">
    <property type="entry name" value="Spd-2/CEP192"/>
</dbReference>
<dbReference type="GO" id="GO:0005737">
    <property type="term" value="C:cytoplasm"/>
    <property type="evidence" value="ECO:0007669"/>
    <property type="project" value="TreeGrafter"/>
</dbReference>
<feature type="domain" description="Cep192/Spd-2-like" evidence="5">
    <location>
        <begin position="1455"/>
        <end position="1573"/>
    </location>
</feature>
<dbReference type="GO" id="GO:0071539">
    <property type="term" value="P:protein localization to centrosome"/>
    <property type="evidence" value="ECO:0007669"/>
    <property type="project" value="InterPro"/>
</dbReference>
<dbReference type="PANTHER" id="PTHR16029">
    <property type="entry name" value="CENTROSOMAL PROTEIN OF 192 KDA"/>
    <property type="match status" value="1"/>
</dbReference>
<feature type="compositionally biased region" description="Low complexity" evidence="1">
    <location>
        <begin position="644"/>
        <end position="653"/>
    </location>
</feature>
<feature type="compositionally biased region" description="Polar residues" evidence="1">
    <location>
        <begin position="748"/>
        <end position="757"/>
    </location>
</feature>
<reference evidence="7" key="1">
    <citation type="submission" date="2021-06" db="EMBL/GenBank/DDBJ databases">
        <authorList>
            <consortium name="Wellcome Sanger Institute Data Sharing"/>
        </authorList>
    </citation>
    <scope>NUCLEOTIDE SEQUENCE [LARGE SCALE GENOMIC DNA]</scope>
</reference>
<feature type="region of interest" description="Disordered" evidence="1">
    <location>
        <begin position="74"/>
        <end position="99"/>
    </location>
</feature>
<dbReference type="Pfam" id="PF22073">
    <property type="entry name" value="Cep192_D4"/>
    <property type="match status" value="1"/>
</dbReference>
<feature type="domain" description="Cep192-like" evidence="3">
    <location>
        <begin position="1180"/>
        <end position="1332"/>
    </location>
</feature>
<dbReference type="GO" id="GO:0019901">
    <property type="term" value="F:protein kinase binding"/>
    <property type="evidence" value="ECO:0007669"/>
    <property type="project" value="TreeGrafter"/>
</dbReference>
<dbReference type="Pfam" id="PF22060">
    <property type="entry name" value="Cep192_D1"/>
    <property type="match status" value="1"/>
</dbReference>
<dbReference type="Proteomes" id="UP000694620">
    <property type="component" value="Chromosome 13"/>
</dbReference>
<accession>A0A8C4TEJ6</accession>
<dbReference type="GeneTree" id="ENSGT00510000048187"/>
<feature type="region of interest" description="Disordered" evidence="1">
    <location>
        <begin position="890"/>
        <end position="916"/>
    </location>
</feature>
<dbReference type="Pfam" id="PF25763">
    <property type="entry name" value="Aurora-A_bind_CEP192"/>
    <property type="match status" value="1"/>
</dbReference>
<evidence type="ECO:0000259" key="6">
    <source>
        <dbReference type="Pfam" id="PF22074"/>
    </source>
</evidence>
<feature type="domain" description="Cep192-like" evidence="6">
    <location>
        <begin position="1579"/>
        <end position="1696"/>
    </location>
</feature>
<evidence type="ECO:0000259" key="5">
    <source>
        <dbReference type="Pfam" id="PF22073"/>
    </source>
</evidence>
<dbReference type="InterPro" id="IPR054091">
    <property type="entry name" value="Cep192-like_D5"/>
</dbReference>
<organism evidence="7 8">
    <name type="scientific">Erpetoichthys calabaricus</name>
    <name type="common">Rope fish</name>
    <name type="synonym">Calamoichthys calabaricus</name>
    <dbReference type="NCBI Taxonomy" id="27687"/>
    <lineage>
        <taxon>Eukaryota</taxon>
        <taxon>Metazoa</taxon>
        <taxon>Chordata</taxon>
        <taxon>Craniata</taxon>
        <taxon>Vertebrata</taxon>
        <taxon>Euteleostomi</taxon>
        <taxon>Actinopterygii</taxon>
        <taxon>Polypteriformes</taxon>
        <taxon>Polypteridae</taxon>
        <taxon>Erpetoichthys</taxon>
    </lineage>
</organism>
<dbReference type="Pfam" id="PF22067">
    <property type="entry name" value="Cep192_D3"/>
    <property type="match status" value="1"/>
</dbReference>
<dbReference type="GO" id="GO:0090222">
    <property type="term" value="P:centrosome-templated microtubule nucleation"/>
    <property type="evidence" value="ECO:0007669"/>
    <property type="project" value="InterPro"/>
</dbReference>
<dbReference type="GO" id="GO:0051298">
    <property type="term" value="P:centrosome duplication"/>
    <property type="evidence" value="ECO:0007669"/>
    <property type="project" value="InterPro"/>
</dbReference>
<dbReference type="GO" id="GO:0005814">
    <property type="term" value="C:centriole"/>
    <property type="evidence" value="ECO:0007669"/>
    <property type="project" value="TreeGrafter"/>
</dbReference>
<protein>
    <submittedName>
        <fullName evidence="7">Centrosomal protein of 192 kDa-like</fullName>
    </submittedName>
</protein>
<dbReference type="GO" id="GO:0090307">
    <property type="term" value="P:mitotic spindle assembly"/>
    <property type="evidence" value="ECO:0007669"/>
    <property type="project" value="TreeGrafter"/>
</dbReference>
<feature type="compositionally biased region" description="Low complexity" evidence="1">
    <location>
        <begin position="733"/>
        <end position="747"/>
    </location>
</feature>
<evidence type="ECO:0000259" key="3">
    <source>
        <dbReference type="Pfam" id="PF22064"/>
    </source>
</evidence>
<evidence type="ECO:0000259" key="2">
    <source>
        <dbReference type="Pfam" id="PF22060"/>
    </source>
</evidence>
<name>A0A8C4TEJ6_ERPCA</name>
<evidence type="ECO:0000259" key="4">
    <source>
        <dbReference type="Pfam" id="PF22067"/>
    </source>
</evidence>
<evidence type="ECO:0000256" key="1">
    <source>
        <dbReference type="SAM" id="MobiDB-lite"/>
    </source>
</evidence>
<sequence>MESYEDIEDEPFPSYYSYSEDSEVTDLFKPVATLEPFPDYLLARDEREFENGGDDDGAITARSIYDLLLGVQEQVEDEEEGEEQVEEEEDISPRADTPVNHYSQSSLPFPVHEHKEANVCGTIALPIRTTELDTLMDTMGNMNVTGNSTSAFEKWTAAEQLNCSSLKGGFQQNVTFEAKNGSWDNELAYYHSFHNEMEANLFNNTPYWFDSEEFVSAVNFKEQLIEDQKEFEREHRFIQEEKMDGLRSSQYGDTSWRLPNSSYIHLRASQASSDFDKSCFETSLGHFFSKKSEPLGLLGDYEDVKRPSFGYHIKSPEKRKPVALISPKCQDPDDTKLSAYAASELRTEDLTDQDEDKEMHPLNVAEDDLSDKDASELELQLSSKIKDLTSSIKSTGGNDIFSLSTIGRAIADASVSSDPVDLAKMILNLYNIKQGRLLSNEGNCEPALDGDHSEILEFLQKTGEVSKFDFEKYLKISECALKDSPSVSAYTFDTFHSMNLPVTPKIMPDSQQDVSTLKKQNSTMCNFDLDDIRRDCFANEESSNSDGGYLSDGLSTEAKGNCPDPSYLQSQIPVSSTREFCPPPSVNRNVTSEISIKPTCLQSIIEEDFLSRGSVEGINKTEQVSRHLEKEQMFASGRPDRSHGSSIGSSLSNHSKEEDLLPSQPSVGNMEAIADGLSAIQKQKESNQCSESRRVIATDENSAGETDANQKRSGLSKPLSPEENQGYEESLFSFRPSTSPLSQSSPSQVLGTGVSSTSDNCAASLKRDICKNTSYPSNYSDMSLSRMTYISVADTTLQNSLDSTKSDNTIQLSTTIVRASPTSAVEQNLGCSKDYFKTLEKNGSSSESMDKAKGGSVERLQVAEYKKYGKTIESTSAAFGTVSAENNQLCSRNSDPKLGQGNYNSLNRNEKGEHQKDVPRLDTEIDYRKCLSASEGSDSRFNQFMCPKSQIAGAEGHNSVPGFLMNNANSAAHQYLQNMLLTSKVPLAIEASVPFYNVPPVLPNDGVPLGLVNMPQVCSFHPCVTDINNLRPMNINNTDQTERFGINVRNGLGILNDNIIVPDEVNFPSDCCVGIASQTSFSVHNPTDFWLNVNTVISSVSINGKKIDFFPCQWLSVRKINVIGPRTTEEQKVLFIPPQPGVYKCELSISSCPVCADKEVAAQAQVLAKKVLMLAKAEYPNLEVDFGMSEIMEFGDVVNGTLKVLPLKLINHSCMQFPIRLVVDATAAAWRCFTFSTKSGEMTTTTTNQVEKNSSLAAPSVINLVMPSSTCSKEADSFVARVQFCAPQKTVSALGDLGPADEYTARIDIELDSPGSSYVIKSIPLHARAGVARVHAPKDLQNLHLSAPFGTRAQQVLPLKNAGNIAVHLSLKISNSKDCFSVEPEYLSLLPGDEKKAVISFICNCSDGIKESIVTILVLPNGPQYEVFAKGEMSNSIKNPLPSLPPDEQGDVKVPLILSNKQFVAWEGVALGEALQKKLVLRNNCDSGIQQLRLHIRGQDQDCFKIQSTVGEEKMLSSTQDLTIGPKEDAPIYLLLTPTRVACMHAILDIKHSGMRFSRPGIKFTIPLSGYGGRSHIILEGVQKLYDSYAITVNNDTSKDMIKVDFRIRNVGSRAAYVKAIPFVDVQRKALMDHKVMHVIPKEFVLKKDAHEVVSLVFNKRRGKPLCETKRSLLCTVCFFSGDEISRQHYRRLAMCFRKKP</sequence>
<dbReference type="InterPro" id="IPR054089">
    <property type="entry name" value="Cep192-like_D3"/>
</dbReference>
<feature type="compositionally biased region" description="Acidic residues" evidence="1">
    <location>
        <begin position="74"/>
        <end position="90"/>
    </location>
</feature>
<reference evidence="7" key="3">
    <citation type="submission" date="2025-09" db="UniProtKB">
        <authorList>
            <consortium name="Ensembl"/>
        </authorList>
    </citation>
    <scope>IDENTIFICATION</scope>
</reference>